<accession>A0AAP2D7Z7</accession>
<evidence type="ECO:0000256" key="4">
    <source>
        <dbReference type="ARBA" id="ARBA00025212"/>
    </source>
</evidence>
<keyword evidence="7" id="KW-1185">Reference proteome</keyword>
<evidence type="ECO:0000256" key="2">
    <source>
        <dbReference type="ARBA" id="ARBA00022679"/>
    </source>
</evidence>
<gene>
    <name evidence="5" type="primary">kptA</name>
    <name evidence="6" type="ORF">KK078_09425</name>
</gene>
<dbReference type="EC" id="2.7.1.-" evidence="5"/>
<dbReference type="InterPro" id="IPR042081">
    <property type="entry name" value="RNA_2'-PTrans_C"/>
</dbReference>
<comment type="function">
    <text evidence="4 5">Removes the 2'-phosphate from RNA via an intermediate in which the phosphate is ADP-ribosylated by NAD followed by a presumed transesterification to release the RNA and generate ADP-ribose 1''-2''-cyclic phosphate (APPR&gt;P). May function as an ADP-ribosylase.</text>
</comment>
<evidence type="ECO:0000313" key="7">
    <source>
        <dbReference type="Proteomes" id="UP001319180"/>
    </source>
</evidence>
<dbReference type="NCBIfam" id="NF002014">
    <property type="entry name" value="PRK00819.1-4"/>
    <property type="match status" value="1"/>
</dbReference>
<dbReference type="AlphaFoldDB" id="A0AAP2D7Z7"/>
<dbReference type="PANTHER" id="PTHR12684">
    <property type="entry name" value="PUTATIVE PHOSPHOTRANSFERASE"/>
    <property type="match status" value="1"/>
</dbReference>
<evidence type="ECO:0000256" key="5">
    <source>
        <dbReference type="HAMAP-Rule" id="MF_00299"/>
    </source>
</evidence>
<reference evidence="6 7" key="1">
    <citation type="submission" date="2021-05" db="EMBL/GenBank/DDBJ databases">
        <title>A Polyphasic approach of four new species of the genus Ohtaekwangia: Ohtaekwangia histidinii sp. nov., Ohtaekwangia cretensis sp. nov., Ohtaekwangia indiensis sp. nov., Ohtaekwangia reichenbachii sp. nov. from diverse environment.</title>
        <authorList>
            <person name="Octaviana S."/>
        </authorList>
    </citation>
    <scope>NUCLEOTIDE SEQUENCE [LARGE SCALE GENOMIC DNA]</scope>
    <source>
        <strain evidence="6 7">PWU37</strain>
    </source>
</reference>
<sequence length="182" mass="20338">MMTEKENTRISKYLSLVLRHAPEAAGITLDENGWTDVGILLKQLTINGYPVSPAGLDHVVTSNNKQRFIYNEDRTRIRASQGHSVAIDLAYAEREPPAVLYHGTAEAFLSSILETGLDKRSRHHVHLSAEDETARRVGQRHGKPVVLVVDAAQMRVDGYTFFCSANGVWLTEQVPAVYLQRQ</sequence>
<dbReference type="GO" id="GO:0000215">
    <property type="term" value="F:tRNA 2'-phosphotransferase activity"/>
    <property type="evidence" value="ECO:0007669"/>
    <property type="project" value="TreeGrafter"/>
</dbReference>
<name>A0AAP2D7Z7_9BACT</name>
<evidence type="ECO:0000256" key="3">
    <source>
        <dbReference type="ARBA" id="ARBA00023027"/>
    </source>
</evidence>
<dbReference type="PANTHER" id="PTHR12684:SF2">
    <property type="entry name" value="TRNA 2'-PHOSPHOTRANSFERASE 1"/>
    <property type="match status" value="1"/>
</dbReference>
<keyword evidence="2 5" id="KW-0808">Transferase</keyword>
<evidence type="ECO:0000256" key="1">
    <source>
        <dbReference type="ARBA" id="ARBA00009836"/>
    </source>
</evidence>
<dbReference type="SUPFAM" id="SSF56399">
    <property type="entry name" value="ADP-ribosylation"/>
    <property type="match status" value="1"/>
</dbReference>
<dbReference type="Gene3D" id="1.10.10.970">
    <property type="entry name" value="RNA 2'-phosphotransferase, Tpt1/KptA family, N-terminal domain"/>
    <property type="match status" value="1"/>
</dbReference>
<dbReference type="InterPro" id="IPR022928">
    <property type="entry name" value="RNA_2'-PTrans_KptA"/>
</dbReference>
<dbReference type="RefSeq" id="WP_254090014.1">
    <property type="nucleotide sequence ID" value="NZ_JAHESC010000011.1"/>
</dbReference>
<dbReference type="EMBL" id="JAHESC010000011">
    <property type="protein sequence ID" value="MBT1686777.1"/>
    <property type="molecule type" value="Genomic_DNA"/>
</dbReference>
<comment type="similarity">
    <text evidence="1 5">Belongs to the KptA/TPT1 family.</text>
</comment>
<dbReference type="HAMAP" id="MF_00299">
    <property type="entry name" value="KptA"/>
    <property type="match status" value="1"/>
</dbReference>
<dbReference type="GO" id="GO:0003950">
    <property type="term" value="F:NAD+ poly-ADP-ribosyltransferase activity"/>
    <property type="evidence" value="ECO:0007669"/>
    <property type="project" value="InterPro"/>
</dbReference>
<comment type="caution">
    <text evidence="6">The sequence shown here is derived from an EMBL/GenBank/DDBJ whole genome shotgun (WGS) entry which is preliminary data.</text>
</comment>
<dbReference type="GO" id="GO:0006388">
    <property type="term" value="P:tRNA splicing, via endonucleolytic cleavage and ligation"/>
    <property type="evidence" value="ECO:0007669"/>
    <property type="project" value="UniProtKB-UniRule"/>
</dbReference>
<dbReference type="Pfam" id="PF01885">
    <property type="entry name" value="PTS_2-RNA"/>
    <property type="match status" value="1"/>
</dbReference>
<dbReference type="Proteomes" id="UP001319180">
    <property type="component" value="Unassembled WGS sequence"/>
</dbReference>
<dbReference type="Gene3D" id="3.20.170.30">
    <property type="match status" value="1"/>
</dbReference>
<dbReference type="InterPro" id="IPR042080">
    <property type="entry name" value="RNA_2'-PTrans_N"/>
</dbReference>
<evidence type="ECO:0000313" key="6">
    <source>
        <dbReference type="EMBL" id="MBT1686777.1"/>
    </source>
</evidence>
<protein>
    <recommendedName>
        <fullName evidence="5">Probable RNA 2'-phosphotransferase</fullName>
        <ecNumber evidence="5">2.7.1.-</ecNumber>
    </recommendedName>
</protein>
<organism evidence="6 7">
    <name type="scientific">Dawidia soli</name>
    <dbReference type="NCBI Taxonomy" id="2782352"/>
    <lineage>
        <taxon>Bacteria</taxon>
        <taxon>Pseudomonadati</taxon>
        <taxon>Bacteroidota</taxon>
        <taxon>Cytophagia</taxon>
        <taxon>Cytophagales</taxon>
        <taxon>Chryseotaleaceae</taxon>
        <taxon>Dawidia</taxon>
    </lineage>
</organism>
<keyword evidence="3 5" id="KW-0520">NAD</keyword>
<proteinExistence type="inferred from homology"/>
<dbReference type="InterPro" id="IPR002745">
    <property type="entry name" value="Ptrans_KptA/Tpt1"/>
</dbReference>